<evidence type="ECO:0000259" key="8">
    <source>
        <dbReference type="PROSITE" id="PS50048"/>
    </source>
</evidence>
<evidence type="ECO:0000256" key="6">
    <source>
        <dbReference type="ARBA" id="ARBA00023242"/>
    </source>
</evidence>
<sequence>MADAVGHAKRKRSKVACEPCRERKRKCNGASPCTTCNDWGYDCYYGVLPQRKSYNMTQRSTPGVISSNPISLTSSRSEGQTDPPPDSPNHVRSLEANSGAAFVRKIGLNMDPENAPKLNLFGWNIGARQSLCDIGPCASLPIVDIISEKDMKDLANVYFTKVDPCYGFIDRHAFYERLEARWRVSISNNIYDSVLSGVAALGSLFSQRKITITELSLVESACSRLDLNQVSEPPSVDLVTGWALRVIYMRMTSSPHSTWIASSTLMHLIEASGLHLELPSDTVLPHSTPCDPDIRRRLVGVSQHLNMWTSFDLGLSRVSFRSSLPFPPSQKAGDYTTELLSLLPISASLDPGNTEGDRVLESSLPNILHGVHSQPPLILAQCNLVLCVLRRLGKLSFNIPPTLTEQILTLLKRGLSSARSLVQDCCPWHHVANVPFHTICILLVIDTRSSLAILPDAMQTFELVASIYNTDAMRQAYSTACLLVLLYQQRRGEDMKVFSNALYMHDQHEDIDTLPQQLDSTSGEFAWLEGLVADIPSLQKADVDRFLYANITTPPLGMDLLSNMAPN</sequence>
<gene>
    <name evidence="9" type="ORF">OIDMADRAFT_133622</name>
</gene>
<accession>A0A0C3GHB0</accession>
<evidence type="ECO:0000256" key="4">
    <source>
        <dbReference type="ARBA" id="ARBA00023125"/>
    </source>
</evidence>
<reference evidence="9 10" key="1">
    <citation type="submission" date="2014-04" db="EMBL/GenBank/DDBJ databases">
        <authorList>
            <consortium name="DOE Joint Genome Institute"/>
            <person name="Kuo A."/>
            <person name="Martino E."/>
            <person name="Perotto S."/>
            <person name="Kohler A."/>
            <person name="Nagy L.G."/>
            <person name="Floudas D."/>
            <person name="Copeland A."/>
            <person name="Barry K.W."/>
            <person name="Cichocki N."/>
            <person name="Veneault-Fourrey C."/>
            <person name="LaButti K."/>
            <person name="Lindquist E.A."/>
            <person name="Lipzen A."/>
            <person name="Lundell T."/>
            <person name="Morin E."/>
            <person name="Murat C."/>
            <person name="Sun H."/>
            <person name="Tunlid A."/>
            <person name="Henrissat B."/>
            <person name="Grigoriev I.V."/>
            <person name="Hibbett D.S."/>
            <person name="Martin F."/>
            <person name="Nordberg H.P."/>
            <person name="Cantor M.N."/>
            <person name="Hua S.X."/>
        </authorList>
    </citation>
    <scope>NUCLEOTIDE SEQUENCE [LARGE SCALE GENOMIC DNA]</scope>
    <source>
        <strain evidence="9 10">Zn</strain>
    </source>
</reference>
<evidence type="ECO:0000256" key="2">
    <source>
        <dbReference type="ARBA" id="ARBA00022833"/>
    </source>
</evidence>
<dbReference type="SUPFAM" id="SSF57701">
    <property type="entry name" value="Zn2/Cys6 DNA-binding domain"/>
    <property type="match status" value="1"/>
</dbReference>
<dbReference type="PANTHER" id="PTHR31779:SF5">
    <property type="entry name" value="ZN(II)2CYS6 TRANSCRIPTION FACTOR (EUROFUNG)"/>
    <property type="match status" value="1"/>
</dbReference>
<keyword evidence="3" id="KW-0805">Transcription regulation</keyword>
<organism evidence="9 10">
    <name type="scientific">Oidiodendron maius (strain Zn)</name>
    <dbReference type="NCBI Taxonomy" id="913774"/>
    <lineage>
        <taxon>Eukaryota</taxon>
        <taxon>Fungi</taxon>
        <taxon>Dikarya</taxon>
        <taxon>Ascomycota</taxon>
        <taxon>Pezizomycotina</taxon>
        <taxon>Leotiomycetes</taxon>
        <taxon>Leotiomycetes incertae sedis</taxon>
        <taxon>Myxotrichaceae</taxon>
        <taxon>Oidiodendron</taxon>
    </lineage>
</organism>
<dbReference type="GO" id="GO:0006351">
    <property type="term" value="P:DNA-templated transcription"/>
    <property type="evidence" value="ECO:0007669"/>
    <property type="project" value="InterPro"/>
</dbReference>
<dbReference type="InterPro" id="IPR052478">
    <property type="entry name" value="Metabolite_Synth_Reg"/>
</dbReference>
<dbReference type="HOGENOM" id="CLU_019691_1_0_1"/>
<dbReference type="Pfam" id="PF00172">
    <property type="entry name" value="Zn_clus"/>
    <property type="match status" value="1"/>
</dbReference>
<dbReference type="CDD" id="cd00067">
    <property type="entry name" value="GAL4"/>
    <property type="match status" value="1"/>
</dbReference>
<keyword evidence="5" id="KW-0804">Transcription</keyword>
<feature type="domain" description="Zn(2)-C6 fungal-type" evidence="8">
    <location>
        <begin position="16"/>
        <end position="45"/>
    </location>
</feature>
<feature type="compositionally biased region" description="Polar residues" evidence="7">
    <location>
        <begin position="58"/>
        <end position="80"/>
    </location>
</feature>
<dbReference type="AlphaFoldDB" id="A0A0C3GHB0"/>
<dbReference type="PANTHER" id="PTHR31779">
    <property type="entry name" value="2-NITROPROPANE DIOXYGENASE FAMILY, PUTATIVE (AFU_ORTHOLOGUE AFUA_2G17430)-RELATED"/>
    <property type="match status" value="1"/>
</dbReference>
<dbReference type="GO" id="GO:0008270">
    <property type="term" value="F:zinc ion binding"/>
    <property type="evidence" value="ECO:0007669"/>
    <property type="project" value="InterPro"/>
</dbReference>
<evidence type="ECO:0000313" key="10">
    <source>
        <dbReference type="Proteomes" id="UP000054321"/>
    </source>
</evidence>
<evidence type="ECO:0000256" key="7">
    <source>
        <dbReference type="SAM" id="MobiDB-lite"/>
    </source>
</evidence>
<dbReference type="Gene3D" id="4.10.240.10">
    <property type="entry name" value="Zn(2)-C6 fungal-type DNA-binding domain"/>
    <property type="match status" value="1"/>
</dbReference>
<protein>
    <recommendedName>
        <fullName evidence="8">Zn(2)-C6 fungal-type domain-containing protein</fullName>
    </recommendedName>
</protein>
<evidence type="ECO:0000256" key="5">
    <source>
        <dbReference type="ARBA" id="ARBA00023163"/>
    </source>
</evidence>
<dbReference type="Pfam" id="PF04082">
    <property type="entry name" value="Fungal_trans"/>
    <property type="match status" value="1"/>
</dbReference>
<dbReference type="PROSITE" id="PS50048">
    <property type="entry name" value="ZN2_CY6_FUNGAL_2"/>
    <property type="match status" value="1"/>
</dbReference>
<dbReference type="PROSITE" id="PS00463">
    <property type="entry name" value="ZN2_CY6_FUNGAL_1"/>
    <property type="match status" value="1"/>
</dbReference>
<dbReference type="InterPro" id="IPR001138">
    <property type="entry name" value="Zn2Cys6_DnaBD"/>
</dbReference>
<proteinExistence type="predicted"/>
<evidence type="ECO:0000313" key="9">
    <source>
        <dbReference type="EMBL" id="KIM95525.1"/>
    </source>
</evidence>
<keyword evidence="10" id="KW-1185">Reference proteome</keyword>
<evidence type="ECO:0000256" key="1">
    <source>
        <dbReference type="ARBA" id="ARBA00022723"/>
    </source>
</evidence>
<dbReference type="InParanoid" id="A0A0C3GHB0"/>
<keyword evidence="6" id="KW-0539">Nucleus</keyword>
<keyword evidence="4" id="KW-0238">DNA-binding</keyword>
<keyword evidence="1" id="KW-0479">Metal-binding</keyword>
<dbReference type="Proteomes" id="UP000054321">
    <property type="component" value="Unassembled WGS sequence"/>
</dbReference>
<dbReference type="OrthoDB" id="9986881at2759"/>
<dbReference type="CDD" id="cd12148">
    <property type="entry name" value="fungal_TF_MHR"/>
    <property type="match status" value="1"/>
</dbReference>
<dbReference type="GO" id="GO:0009410">
    <property type="term" value="P:response to xenobiotic stimulus"/>
    <property type="evidence" value="ECO:0007669"/>
    <property type="project" value="TreeGrafter"/>
</dbReference>
<dbReference type="EMBL" id="KN832886">
    <property type="protein sequence ID" value="KIM95525.1"/>
    <property type="molecule type" value="Genomic_DNA"/>
</dbReference>
<keyword evidence="2" id="KW-0862">Zinc</keyword>
<dbReference type="GO" id="GO:0003677">
    <property type="term" value="F:DNA binding"/>
    <property type="evidence" value="ECO:0007669"/>
    <property type="project" value="UniProtKB-KW"/>
</dbReference>
<evidence type="ECO:0000256" key="3">
    <source>
        <dbReference type="ARBA" id="ARBA00023015"/>
    </source>
</evidence>
<reference evidence="10" key="2">
    <citation type="submission" date="2015-01" db="EMBL/GenBank/DDBJ databases">
        <title>Evolutionary Origins and Diversification of the Mycorrhizal Mutualists.</title>
        <authorList>
            <consortium name="DOE Joint Genome Institute"/>
            <consortium name="Mycorrhizal Genomics Consortium"/>
            <person name="Kohler A."/>
            <person name="Kuo A."/>
            <person name="Nagy L.G."/>
            <person name="Floudas D."/>
            <person name="Copeland A."/>
            <person name="Barry K.W."/>
            <person name="Cichocki N."/>
            <person name="Veneault-Fourrey C."/>
            <person name="LaButti K."/>
            <person name="Lindquist E.A."/>
            <person name="Lipzen A."/>
            <person name="Lundell T."/>
            <person name="Morin E."/>
            <person name="Murat C."/>
            <person name="Riley R."/>
            <person name="Ohm R."/>
            <person name="Sun H."/>
            <person name="Tunlid A."/>
            <person name="Henrissat B."/>
            <person name="Grigoriev I.V."/>
            <person name="Hibbett D.S."/>
            <person name="Martin F."/>
        </authorList>
    </citation>
    <scope>NUCLEOTIDE SEQUENCE [LARGE SCALE GENOMIC DNA]</scope>
    <source>
        <strain evidence="10">Zn</strain>
    </source>
</reference>
<dbReference type="GO" id="GO:0000981">
    <property type="term" value="F:DNA-binding transcription factor activity, RNA polymerase II-specific"/>
    <property type="evidence" value="ECO:0007669"/>
    <property type="project" value="InterPro"/>
</dbReference>
<dbReference type="InterPro" id="IPR007219">
    <property type="entry name" value="XnlR_reg_dom"/>
</dbReference>
<feature type="region of interest" description="Disordered" evidence="7">
    <location>
        <begin position="58"/>
        <end position="90"/>
    </location>
</feature>
<dbReference type="SMART" id="SM00066">
    <property type="entry name" value="GAL4"/>
    <property type="match status" value="1"/>
</dbReference>
<dbReference type="InterPro" id="IPR036864">
    <property type="entry name" value="Zn2-C6_fun-type_DNA-bd_sf"/>
</dbReference>
<name>A0A0C3GHB0_OIDMZ</name>